<dbReference type="SMART" id="SM00179">
    <property type="entry name" value="EGF_CA"/>
    <property type="match status" value="10"/>
</dbReference>
<keyword evidence="2 7" id="KW-0732">Signal</keyword>
<dbReference type="SUPFAM" id="SSF57196">
    <property type="entry name" value="EGF/Laminin"/>
    <property type="match status" value="7"/>
</dbReference>
<dbReference type="InterPro" id="IPR013032">
    <property type="entry name" value="EGF-like_CS"/>
</dbReference>
<name>A0A077ZEB3_TRITR</name>
<feature type="disulfide bond" evidence="6">
    <location>
        <begin position="352"/>
        <end position="361"/>
    </location>
</feature>
<dbReference type="InterPro" id="IPR000152">
    <property type="entry name" value="EGF-type_Asp/Asn_hydroxyl_site"/>
</dbReference>
<dbReference type="CDD" id="cd00054">
    <property type="entry name" value="EGF_CA"/>
    <property type="match status" value="8"/>
</dbReference>
<dbReference type="GO" id="GO:0045597">
    <property type="term" value="P:positive regulation of cell differentiation"/>
    <property type="evidence" value="ECO:0007669"/>
    <property type="project" value="UniProtKB-ARBA"/>
</dbReference>
<dbReference type="InterPro" id="IPR009030">
    <property type="entry name" value="Growth_fac_rcpt_cys_sf"/>
</dbReference>
<feature type="domain" description="EGF-like" evidence="8">
    <location>
        <begin position="636"/>
        <end position="672"/>
    </location>
</feature>
<dbReference type="PANTHER" id="PTHR24049:SF22">
    <property type="entry name" value="DROSOPHILA CRUMBS HOMOLOG"/>
    <property type="match status" value="1"/>
</dbReference>
<dbReference type="Pfam" id="PF00008">
    <property type="entry name" value="EGF"/>
    <property type="match status" value="4"/>
</dbReference>
<dbReference type="AlphaFoldDB" id="A0A077ZEB3"/>
<dbReference type="InterPro" id="IPR001881">
    <property type="entry name" value="EGF-like_Ca-bd_dom"/>
</dbReference>
<dbReference type="GO" id="GO:0005886">
    <property type="term" value="C:plasma membrane"/>
    <property type="evidence" value="ECO:0007669"/>
    <property type="project" value="TreeGrafter"/>
</dbReference>
<feature type="disulfide bond" evidence="6">
    <location>
        <begin position="700"/>
        <end position="709"/>
    </location>
</feature>
<dbReference type="SUPFAM" id="SSF57184">
    <property type="entry name" value="Growth factor receptor domain"/>
    <property type="match status" value="1"/>
</dbReference>
<feature type="disulfide bond" evidence="6">
    <location>
        <begin position="469"/>
        <end position="478"/>
    </location>
</feature>
<feature type="domain" description="EGF-like" evidence="8">
    <location>
        <begin position="364"/>
        <end position="402"/>
    </location>
</feature>
<dbReference type="Pfam" id="PF12661">
    <property type="entry name" value="hEGF"/>
    <property type="match status" value="1"/>
</dbReference>
<feature type="domain" description="EGF-like" evidence="8">
    <location>
        <begin position="674"/>
        <end position="710"/>
    </location>
</feature>
<dbReference type="EMBL" id="HG806402">
    <property type="protein sequence ID" value="CDW58717.1"/>
    <property type="molecule type" value="Genomic_DNA"/>
</dbReference>
<dbReference type="GO" id="GO:0045197">
    <property type="term" value="P:establishment or maintenance of epithelial cell apical/basal polarity"/>
    <property type="evidence" value="ECO:0007669"/>
    <property type="project" value="TreeGrafter"/>
</dbReference>
<evidence type="ECO:0000256" key="7">
    <source>
        <dbReference type="SAM" id="SignalP"/>
    </source>
</evidence>
<dbReference type="Proteomes" id="UP000030665">
    <property type="component" value="Unassembled WGS sequence"/>
</dbReference>
<dbReference type="Pfam" id="PF07645">
    <property type="entry name" value="EGF_CA"/>
    <property type="match status" value="4"/>
</dbReference>
<keyword evidence="1 6" id="KW-0245">EGF-like domain</keyword>
<sequence>MNIKVTLFVYCLFTGGMLLSGLLKTNKSFIEQVKEVCDEEFEAFPQLTLQHYEVPRFTKKKCAEWKEDYLIAAKMFPMRANNGPYTTEDSQYYLVVIYFSTPFYVNYTAFICDINEPIYKDEQILPIDCGPFDNNCIYRRIVDDSKDDLHRQFMWINNADYIVLDAARIVKRTNRVIKGTINYHVSLLISLGNGTYINLNYTVKAFSSVELNHFDPFHFSHGDLLRLYRETRFPLCIYRAWDTVHSQYYPCRDKVPMKYYPNYENLHLVPRLALLKLLKPQQEWPFRDVFYEWKSEPFYWCSKLICPRDQPFFPARIGYFCEKNIDECAYGVHECPAGTECRDTNTSYYCVCADGRTGINCTEDVDECKEGTYECSIHSTCKNTNGSYKCVCPPGFTGKHCTELIDYCVIYTPCQNGGKCHPLPNDYHCECAAGYKGKNCTTNIDECRNNPCGAHGTCEDGINKYTCKCEQGYTGWNCDVEINECKNQHLLCDHGMCTRVKEAEYKCDCYTGYTGRLCDEDINECTDTTICGWNGHCRNVNGSFKCDCESGFFGDRCEEETDECESNPCTKGGYCLDGRNAYVCICFLGYEGIHCEHKIDHCKSHECENEGTCVNLPYGYACKCPEYATGEFCEDLIDNCKDENQCGKGYCHNKKGGYECICDEGYTGKSCKTKIDRCADIECRNGGSCTSNDEDYSCNCPKGTDGFYCEITDNGIVVQIEWKILLFASLFLAWRQLY</sequence>
<dbReference type="PROSITE" id="PS00022">
    <property type="entry name" value="EGF_1"/>
    <property type="match status" value="10"/>
</dbReference>
<dbReference type="InterPro" id="IPR000742">
    <property type="entry name" value="EGF"/>
</dbReference>
<protein>
    <submittedName>
        <fullName evidence="9">EGF CA and hEGF and EGF domain containing protein</fullName>
    </submittedName>
</protein>
<feature type="signal peptide" evidence="7">
    <location>
        <begin position="1"/>
        <end position="18"/>
    </location>
</feature>
<keyword evidence="4 6" id="KW-1015">Disulfide bond</keyword>
<dbReference type="OrthoDB" id="283575at2759"/>
<dbReference type="GO" id="GO:0032991">
    <property type="term" value="C:protein-containing complex"/>
    <property type="evidence" value="ECO:0007669"/>
    <property type="project" value="TreeGrafter"/>
</dbReference>
<feature type="disulfide bond" evidence="6">
    <location>
        <begin position="624"/>
        <end position="633"/>
    </location>
</feature>
<dbReference type="GO" id="GO:0007157">
    <property type="term" value="P:heterophilic cell-cell adhesion via plasma membrane cell adhesion molecules"/>
    <property type="evidence" value="ECO:0007669"/>
    <property type="project" value="TreeGrafter"/>
</dbReference>
<feature type="chain" id="PRO_5001728841" evidence="7">
    <location>
        <begin position="19"/>
        <end position="738"/>
    </location>
</feature>
<organism evidence="9 10">
    <name type="scientific">Trichuris trichiura</name>
    <name type="common">Whipworm</name>
    <name type="synonym">Trichocephalus trichiurus</name>
    <dbReference type="NCBI Taxonomy" id="36087"/>
    <lineage>
        <taxon>Eukaryota</taxon>
        <taxon>Metazoa</taxon>
        <taxon>Ecdysozoa</taxon>
        <taxon>Nematoda</taxon>
        <taxon>Enoplea</taxon>
        <taxon>Dorylaimia</taxon>
        <taxon>Trichinellida</taxon>
        <taxon>Trichuridae</taxon>
        <taxon>Trichuris</taxon>
    </lineage>
</organism>
<evidence type="ECO:0000256" key="4">
    <source>
        <dbReference type="ARBA" id="ARBA00023157"/>
    </source>
</evidence>
<feature type="domain" description="EGF-like" evidence="8">
    <location>
        <begin position="560"/>
        <end position="596"/>
    </location>
</feature>
<evidence type="ECO:0000313" key="10">
    <source>
        <dbReference type="Proteomes" id="UP000030665"/>
    </source>
</evidence>
<keyword evidence="3" id="KW-0677">Repeat</keyword>
<evidence type="ECO:0000256" key="5">
    <source>
        <dbReference type="ARBA" id="ARBA00023180"/>
    </source>
</evidence>
<feature type="disulfide bond" evidence="6">
    <location>
        <begin position="509"/>
        <end position="518"/>
    </location>
</feature>
<feature type="domain" description="EGF-like" evidence="8">
    <location>
        <begin position="521"/>
        <end position="558"/>
    </location>
</feature>
<feature type="disulfide bond" evidence="6">
    <location>
        <begin position="392"/>
        <end position="401"/>
    </location>
</feature>
<dbReference type="FunFam" id="2.10.25.10:FF:000004">
    <property type="entry name" value="Neurogenic locus notch 1"/>
    <property type="match status" value="1"/>
</dbReference>
<keyword evidence="5" id="KW-0325">Glycoprotein</keyword>
<dbReference type="PROSITE" id="PS01187">
    <property type="entry name" value="EGF_CA"/>
    <property type="match status" value="3"/>
</dbReference>
<evidence type="ECO:0000256" key="3">
    <source>
        <dbReference type="ARBA" id="ARBA00022737"/>
    </source>
</evidence>
<feature type="disulfide bond" evidence="6">
    <location>
        <begin position="431"/>
        <end position="440"/>
    </location>
</feature>
<dbReference type="GO" id="GO:0005509">
    <property type="term" value="F:calcium ion binding"/>
    <property type="evidence" value="ECO:0007669"/>
    <property type="project" value="InterPro"/>
</dbReference>
<dbReference type="PROSITE" id="PS01186">
    <property type="entry name" value="EGF_2"/>
    <property type="match status" value="7"/>
</dbReference>
<dbReference type="InterPro" id="IPR051022">
    <property type="entry name" value="Notch_Cell-Fate_Det"/>
</dbReference>
<dbReference type="PANTHER" id="PTHR24049">
    <property type="entry name" value="CRUMBS FAMILY MEMBER"/>
    <property type="match status" value="1"/>
</dbReference>
<dbReference type="InterPro" id="IPR049883">
    <property type="entry name" value="NOTCH1_EGF-like"/>
</dbReference>
<comment type="caution">
    <text evidence="6">Lacks conserved residue(s) required for the propagation of feature annotation.</text>
</comment>
<evidence type="ECO:0000256" key="1">
    <source>
        <dbReference type="ARBA" id="ARBA00022536"/>
    </source>
</evidence>
<dbReference type="FunFam" id="2.10.25.10:FF:000012">
    <property type="entry name" value="Delta-like protein"/>
    <property type="match status" value="1"/>
</dbReference>
<feature type="disulfide bond" evidence="6">
    <location>
        <begin position="662"/>
        <end position="671"/>
    </location>
</feature>
<reference evidence="9" key="1">
    <citation type="submission" date="2014-01" db="EMBL/GenBank/DDBJ databases">
        <authorList>
            <person name="Aslett M."/>
        </authorList>
    </citation>
    <scope>NUCLEOTIDE SEQUENCE</scope>
</reference>
<feature type="domain" description="EGF-like" evidence="8">
    <location>
        <begin position="443"/>
        <end position="479"/>
    </location>
</feature>
<reference evidence="9" key="2">
    <citation type="submission" date="2014-03" db="EMBL/GenBank/DDBJ databases">
        <title>The whipworm genome and dual-species transcriptomics of an intimate host-pathogen interaction.</title>
        <authorList>
            <person name="Foth B.J."/>
            <person name="Tsai I.J."/>
            <person name="Reid A.J."/>
            <person name="Bancroft A.J."/>
            <person name="Nichol S."/>
            <person name="Tracey A."/>
            <person name="Holroyd N."/>
            <person name="Cotton J.A."/>
            <person name="Stanley E.J."/>
            <person name="Zarowiecki M."/>
            <person name="Liu J.Z."/>
            <person name="Huckvale T."/>
            <person name="Cooper P.J."/>
            <person name="Grencis R.K."/>
            <person name="Berriman M."/>
        </authorList>
    </citation>
    <scope>NUCLEOTIDE SEQUENCE [LARGE SCALE GENOMIC DNA]</scope>
</reference>
<dbReference type="FunFam" id="2.10.25.10:FF:000038">
    <property type="entry name" value="Fibrillin 2"/>
    <property type="match status" value="1"/>
</dbReference>
<feature type="disulfide bond" evidence="6">
    <location>
        <begin position="548"/>
        <end position="557"/>
    </location>
</feature>
<dbReference type="STRING" id="36087.A0A077ZEB3"/>
<accession>A0A077ZEB3</accession>
<feature type="domain" description="EGF-like" evidence="8">
    <location>
        <begin position="324"/>
        <end position="362"/>
    </location>
</feature>
<gene>
    <name evidence="9" type="ORF">TTRE_0000704201</name>
</gene>
<evidence type="ECO:0000259" key="8">
    <source>
        <dbReference type="PROSITE" id="PS50026"/>
    </source>
</evidence>
<dbReference type="FunFam" id="2.10.25.10:FF:000472">
    <property type="entry name" value="Uncharacterized protein, isoform A"/>
    <property type="match status" value="1"/>
</dbReference>
<feature type="domain" description="EGF-like" evidence="8">
    <location>
        <begin position="404"/>
        <end position="441"/>
    </location>
</feature>
<evidence type="ECO:0000256" key="2">
    <source>
        <dbReference type="ARBA" id="ARBA00022729"/>
    </source>
</evidence>
<dbReference type="Gene3D" id="2.10.25.10">
    <property type="entry name" value="Laminin"/>
    <property type="match status" value="10"/>
</dbReference>
<evidence type="ECO:0000313" key="9">
    <source>
        <dbReference type="EMBL" id="CDW58717.1"/>
    </source>
</evidence>
<keyword evidence="10" id="KW-1185">Reference proteome</keyword>
<feature type="domain" description="EGF-like" evidence="8">
    <location>
        <begin position="598"/>
        <end position="634"/>
    </location>
</feature>
<dbReference type="PROSITE" id="PS50026">
    <property type="entry name" value="EGF_3"/>
    <property type="match status" value="10"/>
</dbReference>
<evidence type="ECO:0000256" key="6">
    <source>
        <dbReference type="PROSITE-ProRule" id="PRU00076"/>
    </source>
</evidence>
<dbReference type="SMART" id="SM00181">
    <property type="entry name" value="EGF"/>
    <property type="match status" value="10"/>
</dbReference>
<feature type="domain" description="EGF-like" evidence="8">
    <location>
        <begin position="481"/>
        <end position="519"/>
    </location>
</feature>
<dbReference type="InterPro" id="IPR018097">
    <property type="entry name" value="EGF_Ca-bd_CS"/>
</dbReference>
<feature type="disulfide bond" evidence="6">
    <location>
        <begin position="586"/>
        <end position="595"/>
    </location>
</feature>
<dbReference type="PROSITE" id="PS00010">
    <property type="entry name" value="ASX_HYDROXYL"/>
    <property type="match status" value="7"/>
</dbReference>
<proteinExistence type="predicted"/>